<gene>
    <name evidence="5" type="ORF">CLEI1391_LOCUS4827</name>
</gene>
<feature type="transmembrane region" description="Helical" evidence="4">
    <location>
        <begin position="336"/>
        <end position="364"/>
    </location>
</feature>
<dbReference type="SUPFAM" id="SSF52058">
    <property type="entry name" value="L domain-like"/>
    <property type="match status" value="1"/>
</dbReference>
<dbReference type="InterPro" id="IPR001611">
    <property type="entry name" value="Leu-rich_rpt"/>
</dbReference>
<reference evidence="5" key="1">
    <citation type="submission" date="2021-01" db="EMBL/GenBank/DDBJ databases">
        <authorList>
            <person name="Corre E."/>
            <person name="Pelletier E."/>
            <person name="Niang G."/>
            <person name="Scheremetjew M."/>
            <person name="Finn R."/>
            <person name="Kale V."/>
            <person name="Holt S."/>
            <person name="Cochrane G."/>
            <person name="Meng A."/>
            <person name="Brown T."/>
            <person name="Cohen L."/>
        </authorList>
    </citation>
    <scope>NUCLEOTIDE SEQUENCE</scope>
    <source>
        <strain evidence="5">SAG 11-49</strain>
    </source>
</reference>
<evidence type="ECO:0000256" key="2">
    <source>
        <dbReference type="SAM" id="Coils"/>
    </source>
</evidence>
<keyword evidence="2" id="KW-0175">Coiled coil</keyword>
<protein>
    <recommendedName>
        <fullName evidence="6">Leucine-rich repeat-containing N-terminal plant-type domain-containing protein</fullName>
    </recommendedName>
</protein>
<keyword evidence="4" id="KW-0472">Membrane</keyword>
<evidence type="ECO:0000313" key="5">
    <source>
        <dbReference type="EMBL" id="CAD8671657.1"/>
    </source>
</evidence>
<feature type="compositionally biased region" description="Pro residues" evidence="3">
    <location>
        <begin position="501"/>
        <end position="512"/>
    </location>
</feature>
<sequence length="512" mass="53803">MAAACDADDACTAFSHMHGLQTGSGAGASSSMFTQSPCRGLYTRVLGALPSEVEALDQLLCGDNTYCTTPPTYISSSASTSANEALDITVTITAPMQTPPRLLNPSQGTIDALPRLLRVSRLRIACSGGGRLTGGLPRHLLRVTPRLTRLVMAGCGLADVLPQDWATLAPPSLRALDLSDNALRGPLPAAWALDPTSASPSSASHTLGLAHLNLSRNSLTGPIPAGWWQGVLARSSGGYDDQDVAASPMLADLQHNQLSGPVDMRIVREACGLRDVALYFAAVAASWVSGREAGATPVLLLGGNSGLAQWAGKYDRLQGKRVYTPDDHQDNMCGNYWYIVHIMVLWGCFVLALAAIAVWAVLAVRAKRKAAALKAHRREQARLARIAQLQQQQQAANQAAAAAVAKMQVQQQQAAAAQASAAQQQQQQQQAAAQPQAQPAQAPIAAAQQQAIAQATQAALQMAASVAAPPAQPQQAQQQQQPAQQHHQPMVVDLASISPETTPPPELPPATP</sequence>
<dbReference type="PANTHER" id="PTHR48010">
    <property type="entry name" value="OS05G0588300 PROTEIN"/>
    <property type="match status" value="1"/>
</dbReference>
<dbReference type="InterPro" id="IPR032675">
    <property type="entry name" value="LRR_dom_sf"/>
</dbReference>
<name>A0A7S0RAG8_9CHLO</name>
<dbReference type="AlphaFoldDB" id="A0A7S0RAG8"/>
<evidence type="ECO:0008006" key="6">
    <source>
        <dbReference type="Google" id="ProtNLM"/>
    </source>
</evidence>
<accession>A0A7S0RAG8</accession>
<dbReference type="EMBL" id="HBFB01008567">
    <property type="protein sequence ID" value="CAD8671657.1"/>
    <property type="molecule type" value="Transcribed_RNA"/>
</dbReference>
<evidence type="ECO:0000256" key="4">
    <source>
        <dbReference type="SAM" id="Phobius"/>
    </source>
</evidence>
<feature type="compositionally biased region" description="Low complexity" evidence="3">
    <location>
        <begin position="462"/>
        <end position="485"/>
    </location>
</feature>
<dbReference type="PANTHER" id="PTHR48010:SF58">
    <property type="entry name" value="RECEPTOR PROTEIN KINASE-LIKE PROTEIN ZAR1"/>
    <property type="match status" value="1"/>
</dbReference>
<feature type="region of interest" description="Disordered" evidence="3">
    <location>
        <begin position="462"/>
        <end position="512"/>
    </location>
</feature>
<dbReference type="Gene3D" id="3.80.10.10">
    <property type="entry name" value="Ribonuclease Inhibitor"/>
    <property type="match status" value="1"/>
</dbReference>
<dbReference type="GO" id="GO:0005930">
    <property type="term" value="C:axoneme"/>
    <property type="evidence" value="ECO:0007669"/>
    <property type="project" value="UniProtKB-SubCell"/>
</dbReference>
<proteinExistence type="predicted"/>
<comment type="subcellular location">
    <subcellularLocation>
        <location evidence="1">Cytoplasm</location>
        <location evidence="1">Cytoskeleton</location>
        <location evidence="1">Cilium axoneme</location>
    </subcellularLocation>
</comment>
<organism evidence="5">
    <name type="scientific">Chlamydomonas leiostraca</name>
    <dbReference type="NCBI Taxonomy" id="1034604"/>
    <lineage>
        <taxon>Eukaryota</taxon>
        <taxon>Viridiplantae</taxon>
        <taxon>Chlorophyta</taxon>
        <taxon>core chlorophytes</taxon>
        <taxon>Chlorophyceae</taxon>
        <taxon>CS clade</taxon>
        <taxon>Chlamydomonadales</taxon>
        <taxon>Chlamydomonadaceae</taxon>
        <taxon>Chlamydomonas</taxon>
    </lineage>
</organism>
<evidence type="ECO:0000256" key="1">
    <source>
        <dbReference type="ARBA" id="ARBA00004430"/>
    </source>
</evidence>
<dbReference type="InterPro" id="IPR050994">
    <property type="entry name" value="At_inactive_RLKs"/>
</dbReference>
<evidence type="ECO:0000256" key="3">
    <source>
        <dbReference type="SAM" id="MobiDB-lite"/>
    </source>
</evidence>
<keyword evidence="4" id="KW-1133">Transmembrane helix</keyword>
<dbReference type="Pfam" id="PF00560">
    <property type="entry name" value="LRR_1"/>
    <property type="match status" value="1"/>
</dbReference>
<keyword evidence="4" id="KW-0812">Transmembrane</keyword>
<feature type="coiled-coil region" evidence="2">
    <location>
        <begin position="386"/>
        <end position="429"/>
    </location>
</feature>